<evidence type="ECO:0000313" key="2">
    <source>
        <dbReference type="EMBL" id="KAG5606135.1"/>
    </source>
</evidence>
<organism evidence="2 3">
    <name type="scientific">Solanum commersonii</name>
    <name type="common">Commerson's wild potato</name>
    <name type="synonym">Commerson's nightshade</name>
    <dbReference type="NCBI Taxonomy" id="4109"/>
    <lineage>
        <taxon>Eukaryota</taxon>
        <taxon>Viridiplantae</taxon>
        <taxon>Streptophyta</taxon>
        <taxon>Embryophyta</taxon>
        <taxon>Tracheophyta</taxon>
        <taxon>Spermatophyta</taxon>
        <taxon>Magnoliopsida</taxon>
        <taxon>eudicotyledons</taxon>
        <taxon>Gunneridae</taxon>
        <taxon>Pentapetalae</taxon>
        <taxon>asterids</taxon>
        <taxon>lamiids</taxon>
        <taxon>Solanales</taxon>
        <taxon>Solanaceae</taxon>
        <taxon>Solanoideae</taxon>
        <taxon>Solaneae</taxon>
        <taxon>Solanum</taxon>
    </lineage>
</organism>
<dbReference type="EMBL" id="JACXVP010000005">
    <property type="protein sequence ID" value="KAG5606135.1"/>
    <property type="molecule type" value="Genomic_DNA"/>
</dbReference>
<gene>
    <name evidence="2" type="ORF">H5410_027627</name>
</gene>
<evidence type="ECO:0000256" key="1">
    <source>
        <dbReference type="SAM" id="MobiDB-lite"/>
    </source>
</evidence>
<feature type="compositionally biased region" description="Acidic residues" evidence="1">
    <location>
        <begin position="232"/>
        <end position="242"/>
    </location>
</feature>
<feature type="compositionally biased region" description="Polar residues" evidence="1">
    <location>
        <begin position="174"/>
        <end position="184"/>
    </location>
</feature>
<reference evidence="2 3" key="1">
    <citation type="submission" date="2020-09" db="EMBL/GenBank/DDBJ databases">
        <title>De no assembly of potato wild relative species, Solanum commersonii.</title>
        <authorList>
            <person name="Cho K."/>
        </authorList>
    </citation>
    <scope>NUCLEOTIDE SEQUENCE [LARGE SCALE GENOMIC DNA]</scope>
    <source>
        <strain evidence="2">LZ3.2</strain>
        <tissue evidence="2">Leaf</tissue>
    </source>
</reference>
<dbReference type="Proteomes" id="UP000824120">
    <property type="component" value="Chromosome 5"/>
</dbReference>
<dbReference type="AlphaFoldDB" id="A0A9J5Z2K6"/>
<proteinExistence type="predicted"/>
<feature type="compositionally biased region" description="Polar residues" evidence="1">
    <location>
        <begin position="24"/>
        <end position="63"/>
    </location>
</feature>
<evidence type="ECO:0000313" key="3">
    <source>
        <dbReference type="Proteomes" id="UP000824120"/>
    </source>
</evidence>
<feature type="compositionally biased region" description="Basic and acidic residues" evidence="1">
    <location>
        <begin position="9"/>
        <end position="23"/>
    </location>
</feature>
<keyword evidence="3" id="KW-1185">Reference proteome</keyword>
<sequence length="250" mass="27881">MQPYQQATDWKHTEKNNTNKEEQWQVQKQQANSIKEQQKLQQSGMTSNTPVNVNEKSGGQISTPPSPVIVDVDDHCDDNDIPAPVSPLVVVAEVIGGRLDMHEKTFNLQEGDPRGRVVNHAPATTPNDTPQHQKKVHQTKEKGRDTPNQQVHISKECDNQPKGSMATDMGNKAAEQQHQEQAPNDSHPEENPCKDFIMMDQIMDVAPLKAKYATPTPGKPPDQSKVTVRDEYDVDNSEDEVDANNLPINN</sequence>
<protein>
    <submittedName>
        <fullName evidence="2">Uncharacterized protein</fullName>
    </submittedName>
</protein>
<feature type="region of interest" description="Disordered" evidence="1">
    <location>
        <begin position="110"/>
        <end position="250"/>
    </location>
</feature>
<feature type="region of interest" description="Disordered" evidence="1">
    <location>
        <begin position="1"/>
        <end position="83"/>
    </location>
</feature>
<comment type="caution">
    <text evidence="2">The sequence shown here is derived from an EMBL/GenBank/DDBJ whole genome shotgun (WGS) entry which is preliminary data.</text>
</comment>
<accession>A0A9J5Z2K6</accession>
<name>A0A9J5Z2K6_SOLCO</name>